<comment type="subcellular location">
    <subcellularLocation>
        <location evidence="6">Cell membrane</location>
        <topology evidence="6">Peripheral membrane protein</topology>
    </subcellularLocation>
</comment>
<keyword evidence="4 6" id="KW-0862">Zinc</keyword>
<proteinExistence type="inferred from homology"/>
<evidence type="ECO:0000256" key="5">
    <source>
        <dbReference type="ARBA" id="ARBA00023136"/>
    </source>
</evidence>
<evidence type="ECO:0000256" key="4">
    <source>
        <dbReference type="ARBA" id="ARBA00022833"/>
    </source>
</evidence>
<evidence type="ECO:0000256" key="3">
    <source>
        <dbReference type="ARBA" id="ARBA00022723"/>
    </source>
</evidence>
<protein>
    <recommendedName>
        <fullName evidence="6">Probable inorganic carbon transporter subunit DabA</fullName>
    </recommendedName>
</protein>
<organism evidence="7 8">
    <name type="scientific">Lishizhenia tianjinensis</name>
    <dbReference type="NCBI Taxonomy" id="477690"/>
    <lineage>
        <taxon>Bacteria</taxon>
        <taxon>Pseudomonadati</taxon>
        <taxon>Bacteroidota</taxon>
        <taxon>Flavobacteriia</taxon>
        <taxon>Flavobacteriales</taxon>
        <taxon>Crocinitomicaceae</taxon>
        <taxon>Lishizhenia</taxon>
    </lineage>
</organism>
<dbReference type="AlphaFoldDB" id="A0A1I7BX02"/>
<gene>
    <name evidence="6" type="primary">dabA</name>
    <name evidence="7" type="ORF">SAMN05216474_3156</name>
</gene>
<reference evidence="7 8" key="1">
    <citation type="submission" date="2016-10" db="EMBL/GenBank/DDBJ databases">
        <authorList>
            <person name="de Groot N.N."/>
        </authorList>
    </citation>
    <scope>NUCLEOTIDE SEQUENCE [LARGE SCALE GENOMIC DNA]</scope>
    <source>
        <strain evidence="7 8">CGMCC 1.7005</strain>
    </source>
</reference>
<feature type="binding site" evidence="6">
    <location>
        <position position="515"/>
    </location>
    <ligand>
        <name>Zn(2+)</name>
        <dbReference type="ChEBI" id="CHEBI:29105"/>
    </ligand>
</feature>
<dbReference type="Pfam" id="PF10070">
    <property type="entry name" value="DabA"/>
    <property type="match status" value="1"/>
</dbReference>
<keyword evidence="8" id="KW-1185">Reference proteome</keyword>
<keyword evidence="2 6" id="KW-1003">Cell membrane</keyword>
<name>A0A1I7BX02_9FLAO</name>
<dbReference type="PANTHER" id="PTHR38344">
    <property type="entry name" value="UPF0753 PROTEIN AQ_863"/>
    <property type="match status" value="1"/>
</dbReference>
<dbReference type="STRING" id="477690.SAMN05216474_3156"/>
<comment type="similarity">
    <text evidence="6">Belongs to the inorganic carbon transporter (TC 9.A.2) DabA family.</text>
</comment>
<comment type="subunit">
    <text evidence="6">Forms a complex with DabB.</text>
</comment>
<dbReference type="Proteomes" id="UP000236454">
    <property type="component" value="Unassembled WGS sequence"/>
</dbReference>
<feature type="binding site" evidence="6">
    <location>
        <position position="332"/>
    </location>
    <ligand>
        <name>Zn(2+)</name>
        <dbReference type="ChEBI" id="CHEBI:29105"/>
    </ligand>
</feature>
<dbReference type="PANTHER" id="PTHR38344:SF1">
    <property type="entry name" value="INORGANIC CARBON TRANSPORTER SUBUNIT DABA-RELATED"/>
    <property type="match status" value="1"/>
</dbReference>
<comment type="cofactor">
    <cofactor evidence="6">
        <name>Zn(2+)</name>
        <dbReference type="ChEBI" id="CHEBI:29105"/>
    </cofactor>
</comment>
<dbReference type="EMBL" id="FPAS01000009">
    <property type="protein sequence ID" value="SFT91712.1"/>
    <property type="molecule type" value="Genomic_DNA"/>
</dbReference>
<keyword evidence="1 6" id="KW-0813">Transport</keyword>
<evidence type="ECO:0000313" key="8">
    <source>
        <dbReference type="Proteomes" id="UP000236454"/>
    </source>
</evidence>
<dbReference type="RefSeq" id="WP_090253424.1">
    <property type="nucleotide sequence ID" value="NZ_FPAS01000009.1"/>
</dbReference>
<dbReference type="GO" id="GO:0008270">
    <property type="term" value="F:zinc ion binding"/>
    <property type="evidence" value="ECO:0007669"/>
    <property type="project" value="UniProtKB-UniRule"/>
</dbReference>
<comment type="function">
    <text evidence="6">Part of an energy-coupled inorganic carbon pump.</text>
</comment>
<feature type="binding site" evidence="6">
    <location>
        <position position="330"/>
    </location>
    <ligand>
        <name>Zn(2+)</name>
        <dbReference type="ChEBI" id="CHEBI:29105"/>
    </ligand>
</feature>
<sequence length="817" mass="92358">METSKIKSSLEKSCKRIAPAWPLKNFVAVNPYLGFTDTSFRETARKLARRGNVKMTMPVRFYLKQIAAKVIRQEDINQAFDARGLDRVPENEFFEELDFFGKKGDLHLAKDTTLMGIAAQITNKDWSRHVIENITHWASSYFDDYITTWTTTGKKSNLFQDWKEEASHDLSNEIMGLKKFREFVKGLPEDHNTFIEQFIEPLKINDNELEEYFHTLLLKVIGWSSYVSGIDYNNKLYASETEHLKELTAILLAWENYFLQAFAEEKIKSQWYKNLHNKSEENVQAIRKLELQLLLQEAYDFAAQREMMSTLKSSKVLASPKAPKAQMIFCIDVRSEVYRRNLENVDSEIETLGFAGFFGFPVNYKPIAHEEGKNQCPVLIPSSAEVRESVKDLEAAKNRRISNHQISYGWKKFKKGAISNFGFVSPVGISFLPQLIGNSFRWSKPVTDPNTDGLEKWLKEGRELDLSGIPYEEQLGMAQGMMKNLEVKDRLAPFVLITGHGSSSVNNPHASGYDCGACGGHSGEINALTGAQILNTPEIRKDLAKAGINIPENTLFLACLHNTTTDEISILNGKAIPAERQQEVLALKQSIDKASEACRTERSERFLLTDKERKNLKNTFEAKAKDWSEIRPEWGLAGCNAFIIAPREKTRGINLKGRAFLQSYNPAKDNNFEVLEGIMTAPMVVTSWINLQYFGSTVDTYKLGAGNKTLHNVTGAFGVVEGSGGDLKIGLPLQAVHNGEEFEHQPQRLNVVIDAPTEAINAILEKHEGLKQLCDNNWIKLLHLNEKGQIDLRYTHNLSWENAKSSSGKKKEELTIA</sequence>
<dbReference type="GO" id="GO:0005886">
    <property type="term" value="C:plasma membrane"/>
    <property type="evidence" value="ECO:0007669"/>
    <property type="project" value="UniProtKB-SubCell"/>
</dbReference>
<accession>A0A1I7BX02</accession>
<dbReference type="HAMAP" id="MF_01871">
    <property type="entry name" value="DabA"/>
    <property type="match status" value="1"/>
</dbReference>
<dbReference type="OrthoDB" id="9805101at2"/>
<keyword evidence="3 6" id="KW-0479">Metal-binding</keyword>
<keyword evidence="5 6" id="KW-0472">Membrane</keyword>
<evidence type="ECO:0000256" key="6">
    <source>
        <dbReference type="HAMAP-Rule" id="MF_01871"/>
    </source>
</evidence>
<evidence type="ECO:0000313" key="7">
    <source>
        <dbReference type="EMBL" id="SFT91712.1"/>
    </source>
</evidence>
<evidence type="ECO:0000256" key="2">
    <source>
        <dbReference type="ARBA" id="ARBA00022475"/>
    </source>
</evidence>
<evidence type="ECO:0000256" key="1">
    <source>
        <dbReference type="ARBA" id="ARBA00022448"/>
    </source>
</evidence>
<feature type="binding site" evidence="6">
    <location>
        <position position="500"/>
    </location>
    <ligand>
        <name>Zn(2+)</name>
        <dbReference type="ChEBI" id="CHEBI:29105"/>
    </ligand>
</feature>
<dbReference type="InterPro" id="IPR018752">
    <property type="entry name" value="DabA"/>
</dbReference>